<dbReference type="Proteomes" id="UP000290204">
    <property type="component" value="Unassembled WGS sequence"/>
</dbReference>
<dbReference type="InterPro" id="IPR007060">
    <property type="entry name" value="FtsL/DivIC"/>
</dbReference>
<dbReference type="OrthoDB" id="1467719at2"/>
<comment type="caution">
    <text evidence="2">The sequence shown here is derived from an EMBL/GenBank/DDBJ whole genome shotgun (WGS) entry which is preliminary data.</text>
</comment>
<name>A0A4V1M7G4_9BACT</name>
<keyword evidence="1" id="KW-1133">Transmembrane helix</keyword>
<evidence type="ECO:0000313" key="2">
    <source>
        <dbReference type="EMBL" id="RXK59782.1"/>
    </source>
</evidence>
<keyword evidence="1" id="KW-0812">Transmembrane</keyword>
<gene>
    <name evidence="2" type="ORF">ESA94_12040</name>
</gene>
<proteinExistence type="predicted"/>
<keyword evidence="3" id="KW-1185">Reference proteome</keyword>
<dbReference type="Pfam" id="PF04977">
    <property type="entry name" value="DivIC"/>
    <property type="match status" value="1"/>
</dbReference>
<organism evidence="2 3">
    <name type="scientific">Lacibacter luteus</name>
    <dbReference type="NCBI Taxonomy" id="2508719"/>
    <lineage>
        <taxon>Bacteria</taxon>
        <taxon>Pseudomonadati</taxon>
        <taxon>Bacteroidota</taxon>
        <taxon>Chitinophagia</taxon>
        <taxon>Chitinophagales</taxon>
        <taxon>Chitinophagaceae</taxon>
        <taxon>Lacibacter</taxon>
    </lineage>
</organism>
<reference evidence="2 3" key="1">
    <citation type="submission" date="2019-01" db="EMBL/GenBank/DDBJ databases">
        <title>Lacibacter sp. strain TTM-7.</title>
        <authorList>
            <person name="Chen W.-M."/>
        </authorList>
    </citation>
    <scope>NUCLEOTIDE SEQUENCE [LARGE SCALE GENOMIC DNA]</scope>
    <source>
        <strain evidence="2 3">TTM-7</strain>
    </source>
</reference>
<dbReference type="EMBL" id="SDHW01000003">
    <property type="protein sequence ID" value="RXK59782.1"/>
    <property type="molecule type" value="Genomic_DNA"/>
</dbReference>
<sequence>MKLLTGIPPILKNKYVLTIIGFAVWMLFVDRNDFLTQVSRYRKLSELRSSNTYYNQKIEAAKTELESRKNDPAAYERLAREKYYMKKDNEDIFLFDE</sequence>
<evidence type="ECO:0000256" key="1">
    <source>
        <dbReference type="SAM" id="Phobius"/>
    </source>
</evidence>
<dbReference type="AlphaFoldDB" id="A0A4V1M7G4"/>
<protein>
    <submittedName>
        <fullName evidence="2">Septum formation initiator family protein</fullName>
    </submittedName>
</protein>
<dbReference type="RefSeq" id="WP_129131156.1">
    <property type="nucleotide sequence ID" value="NZ_SDHW01000003.1"/>
</dbReference>
<evidence type="ECO:0000313" key="3">
    <source>
        <dbReference type="Proteomes" id="UP000290204"/>
    </source>
</evidence>
<feature type="transmembrane region" description="Helical" evidence="1">
    <location>
        <begin position="15"/>
        <end position="34"/>
    </location>
</feature>
<accession>A0A4V1M7G4</accession>
<keyword evidence="1" id="KW-0472">Membrane</keyword>